<dbReference type="InterPro" id="IPR002219">
    <property type="entry name" value="PKC_DAG/PE"/>
</dbReference>
<keyword evidence="4" id="KW-0862">Zinc</keyword>
<dbReference type="Pfam" id="PF03107">
    <property type="entry name" value="C1_2"/>
    <property type="match status" value="6"/>
</dbReference>
<evidence type="ECO:0000313" key="7">
    <source>
        <dbReference type="Proteomes" id="UP000187203"/>
    </source>
</evidence>
<dbReference type="SMART" id="SM00249">
    <property type="entry name" value="PHD"/>
    <property type="match status" value="4"/>
</dbReference>
<sequence length="548" mass="63703">MESQHYLGHQHPLIFNEKQMSNQSEAEAAAIKCSRCGEAMFGPSFSCAEECGFYVHKQCAEAPSEMNHPFHRDHPLCLLPNSPYEGGYICNFCGEEACLSSPLIIQDKHHPHPFTRFWRNFSFTCDACGIDKKGGFRYTCSKCKLLVHKECISLPRVIKFFWHEHPIFHNYFLQLQGEGSSSKSWECVVCLDKVDIGFGSYSCLHCHFIVHVKCARKNEKWFYEIEPEDYKDDNFSDSDACKDSMIVMDRNEDGEATRIKHFSHEHNLMLSDEKINVEDHQYCDGCALSVSLDHPFYYCSQCDFLLHKKCAEFPIRKHLWFHVCPHPTTLVSEKIFKCFGCRYVYNGFAYRFNNEEWFDICLPCVIPDIVKCQGHEHPLYYHFGYDEGNCNACGKKIAYPFKCKVCKFFVHGHCLKLPQKAPHKCDEYLLTLTYHDDNTYSLTHFCDICEQDRDPSLWFYHCAICDISAHLNCVLGKGRYPFMKPGKIYKESDQLHPHPLIFVKKIHYYPECFKCGDSCQNLALECVNSECSYIVHWDCIAPSNLKES</sequence>
<name>A0A1R3JGM3_9ROSI</name>
<dbReference type="PANTHER" id="PTHR32410">
    <property type="entry name" value="CYSTEINE/HISTIDINE-RICH C1 DOMAIN FAMILY PROTEIN"/>
    <property type="match status" value="1"/>
</dbReference>
<evidence type="ECO:0000256" key="3">
    <source>
        <dbReference type="ARBA" id="ARBA00022771"/>
    </source>
</evidence>
<dbReference type="InterPro" id="IPR001965">
    <property type="entry name" value="Znf_PHD"/>
</dbReference>
<dbReference type="AlphaFoldDB" id="A0A1R3JGM3"/>
<evidence type="ECO:0000256" key="1">
    <source>
        <dbReference type="ARBA" id="ARBA00022723"/>
    </source>
</evidence>
<evidence type="ECO:0000256" key="4">
    <source>
        <dbReference type="ARBA" id="ARBA00022833"/>
    </source>
</evidence>
<dbReference type="PROSITE" id="PS01359">
    <property type="entry name" value="ZF_PHD_1"/>
    <property type="match status" value="1"/>
</dbReference>
<dbReference type="InterPro" id="IPR046349">
    <property type="entry name" value="C1-like_sf"/>
</dbReference>
<gene>
    <name evidence="6" type="ORF">COLO4_16602</name>
</gene>
<evidence type="ECO:0000313" key="6">
    <source>
        <dbReference type="EMBL" id="OMO93960.1"/>
    </source>
</evidence>
<evidence type="ECO:0000256" key="2">
    <source>
        <dbReference type="ARBA" id="ARBA00022737"/>
    </source>
</evidence>
<dbReference type="PANTHER" id="PTHR32410:SF216">
    <property type="entry name" value="PHORBOL-ESTER_DAG-TYPE DOMAIN-CONTAINING PROTEIN"/>
    <property type="match status" value="1"/>
</dbReference>
<feature type="domain" description="Phorbol-ester/DAG-type" evidence="5">
    <location>
        <begin position="376"/>
        <end position="425"/>
    </location>
</feature>
<dbReference type="STRING" id="93759.A0A1R3JGM3"/>
<proteinExistence type="predicted"/>
<dbReference type="EMBL" id="AWUE01016188">
    <property type="protein sequence ID" value="OMO93960.1"/>
    <property type="molecule type" value="Genomic_DNA"/>
</dbReference>
<feature type="domain" description="Phorbol-ester/DAG-type" evidence="5">
    <location>
        <begin position="265"/>
        <end position="324"/>
    </location>
</feature>
<protein>
    <submittedName>
        <fullName evidence="6">Zinc finger, PHD-type</fullName>
    </submittedName>
</protein>
<dbReference type="PROSITE" id="PS50081">
    <property type="entry name" value="ZF_DAG_PE_2"/>
    <property type="match status" value="2"/>
</dbReference>
<dbReference type="InterPro" id="IPR004146">
    <property type="entry name" value="DC1"/>
</dbReference>
<keyword evidence="3" id="KW-0863">Zinc-finger</keyword>
<dbReference type="InterPro" id="IPR053192">
    <property type="entry name" value="Vacuole_Formation_Reg"/>
</dbReference>
<dbReference type="SUPFAM" id="SSF57889">
    <property type="entry name" value="Cysteine-rich domain"/>
    <property type="match status" value="5"/>
</dbReference>
<comment type="caution">
    <text evidence="6">The sequence shown here is derived from an EMBL/GenBank/DDBJ whole genome shotgun (WGS) entry which is preliminary data.</text>
</comment>
<organism evidence="6 7">
    <name type="scientific">Corchorus olitorius</name>
    <dbReference type="NCBI Taxonomy" id="93759"/>
    <lineage>
        <taxon>Eukaryota</taxon>
        <taxon>Viridiplantae</taxon>
        <taxon>Streptophyta</taxon>
        <taxon>Embryophyta</taxon>
        <taxon>Tracheophyta</taxon>
        <taxon>Spermatophyta</taxon>
        <taxon>Magnoliopsida</taxon>
        <taxon>eudicotyledons</taxon>
        <taxon>Gunneridae</taxon>
        <taxon>Pentapetalae</taxon>
        <taxon>rosids</taxon>
        <taxon>malvids</taxon>
        <taxon>Malvales</taxon>
        <taxon>Malvaceae</taxon>
        <taxon>Grewioideae</taxon>
        <taxon>Apeibeae</taxon>
        <taxon>Corchorus</taxon>
    </lineage>
</organism>
<accession>A0A1R3JGM3</accession>
<dbReference type="OrthoDB" id="938199at2759"/>
<dbReference type="InterPro" id="IPR019786">
    <property type="entry name" value="Zinc_finger_PHD-type_CS"/>
</dbReference>
<reference evidence="7" key="1">
    <citation type="submission" date="2013-09" db="EMBL/GenBank/DDBJ databases">
        <title>Corchorus olitorius genome sequencing.</title>
        <authorList>
            <person name="Alam M."/>
            <person name="Haque M.S."/>
            <person name="Islam M.S."/>
            <person name="Emdad E.M."/>
            <person name="Islam M.M."/>
            <person name="Ahmed B."/>
            <person name="Halim A."/>
            <person name="Hossen Q.M.M."/>
            <person name="Hossain M.Z."/>
            <person name="Ahmed R."/>
            <person name="Khan M.M."/>
            <person name="Islam R."/>
            <person name="Rashid M.M."/>
            <person name="Khan S.A."/>
            <person name="Rahman M.S."/>
            <person name="Alam M."/>
            <person name="Yahiya A.S."/>
            <person name="Khan M.S."/>
            <person name="Azam M.S."/>
            <person name="Haque T."/>
            <person name="Lashkar M.Z.H."/>
            <person name="Akhand A.I."/>
            <person name="Morshed G."/>
            <person name="Roy S."/>
            <person name="Uddin K.S."/>
            <person name="Rabeya T."/>
            <person name="Hossain A.S."/>
            <person name="Chowdhury A."/>
            <person name="Snigdha A.R."/>
            <person name="Mortoza M.S."/>
            <person name="Matin S.A."/>
            <person name="Hoque S.M.E."/>
            <person name="Islam M.K."/>
            <person name="Roy D.K."/>
            <person name="Haider R."/>
            <person name="Moosa M.M."/>
            <person name="Elias S.M."/>
            <person name="Hasan A.M."/>
            <person name="Jahan S."/>
            <person name="Shafiuddin M."/>
            <person name="Mahmood N."/>
            <person name="Shommy N.S."/>
        </authorList>
    </citation>
    <scope>NUCLEOTIDE SEQUENCE [LARGE SCALE GENOMIC DNA]</scope>
    <source>
        <strain evidence="7">cv. O-4</strain>
    </source>
</reference>
<keyword evidence="2" id="KW-0677">Repeat</keyword>
<keyword evidence="7" id="KW-1185">Reference proteome</keyword>
<dbReference type="GO" id="GO:0008270">
    <property type="term" value="F:zinc ion binding"/>
    <property type="evidence" value="ECO:0007669"/>
    <property type="project" value="UniProtKB-KW"/>
</dbReference>
<dbReference type="SMART" id="SM00109">
    <property type="entry name" value="C1"/>
    <property type="match status" value="5"/>
</dbReference>
<keyword evidence="1" id="KW-0479">Metal-binding</keyword>
<evidence type="ECO:0000259" key="5">
    <source>
        <dbReference type="PROSITE" id="PS50081"/>
    </source>
</evidence>
<dbReference type="Proteomes" id="UP000187203">
    <property type="component" value="Unassembled WGS sequence"/>
</dbReference>